<proteinExistence type="predicted"/>
<sequence>MPPSIVSDAYYASREAPPSPQVPVEVINVVYPSLLTVKDDLHEEIARIFSNVPKPTLPPFTLPDSSPWDSPLSGRHFLNRTTDSAETSSSRGSSIGTESCDSLVFSPLFAHTPSHPSDPNQTCIYNNGSSGSAHMGLGFTGLSNQDGTPFDGYGILRPVMHKNDSTQARASCAYKPAGRGLGFCGEDRDHWQWAGDHEVLFDADADNTLVDNNARRQARSADLSKRQSCFSPPGLRKDILSPDLDRLFNNISAQSTLSRSSYMRMSHGPVSNKFSLPKRPVSQFVTKSARTDTGGTRYTSKDSNWRRQRPSVLHTVPLPPSTSDVFYTFATPDLAAPSTLVDRPQFRANELFNLDKDGEGSPGWTLPPIAEKPRKARF</sequence>
<protein>
    <submittedName>
        <fullName evidence="2">Uncharacterized protein</fullName>
    </submittedName>
</protein>
<keyword evidence="3" id="KW-1185">Reference proteome</keyword>
<dbReference type="Proteomes" id="UP000308730">
    <property type="component" value="Unassembled WGS sequence"/>
</dbReference>
<dbReference type="AlphaFoldDB" id="A0A4S4MNE2"/>
<gene>
    <name evidence="2" type="ORF">EUX98_g7453</name>
</gene>
<feature type="region of interest" description="Disordered" evidence="1">
    <location>
        <begin position="71"/>
        <end position="96"/>
    </location>
</feature>
<name>A0A4S4MNE2_9APHY</name>
<dbReference type="OrthoDB" id="2753093at2759"/>
<dbReference type="EMBL" id="SGPM01000315">
    <property type="protein sequence ID" value="THH26738.1"/>
    <property type="molecule type" value="Genomic_DNA"/>
</dbReference>
<evidence type="ECO:0000256" key="1">
    <source>
        <dbReference type="SAM" id="MobiDB-lite"/>
    </source>
</evidence>
<feature type="compositionally biased region" description="Low complexity" evidence="1">
    <location>
        <begin position="84"/>
        <end position="96"/>
    </location>
</feature>
<reference evidence="2 3" key="1">
    <citation type="submission" date="2019-02" db="EMBL/GenBank/DDBJ databases">
        <title>Genome sequencing of the rare red list fungi Antrodiella citrinella (Flaviporus citrinellus).</title>
        <authorList>
            <person name="Buettner E."/>
            <person name="Kellner H."/>
        </authorList>
    </citation>
    <scope>NUCLEOTIDE SEQUENCE [LARGE SCALE GENOMIC DNA]</scope>
    <source>
        <strain evidence="2 3">DSM 108506</strain>
    </source>
</reference>
<organism evidence="2 3">
    <name type="scientific">Antrodiella citrinella</name>
    <dbReference type="NCBI Taxonomy" id="2447956"/>
    <lineage>
        <taxon>Eukaryota</taxon>
        <taxon>Fungi</taxon>
        <taxon>Dikarya</taxon>
        <taxon>Basidiomycota</taxon>
        <taxon>Agaricomycotina</taxon>
        <taxon>Agaricomycetes</taxon>
        <taxon>Polyporales</taxon>
        <taxon>Steccherinaceae</taxon>
        <taxon>Antrodiella</taxon>
    </lineage>
</organism>
<evidence type="ECO:0000313" key="2">
    <source>
        <dbReference type="EMBL" id="THH26738.1"/>
    </source>
</evidence>
<accession>A0A4S4MNE2</accession>
<comment type="caution">
    <text evidence="2">The sequence shown here is derived from an EMBL/GenBank/DDBJ whole genome shotgun (WGS) entry which is preliminary data.</text>
</comment>
<feature type="region of interest" description="Disordered" evidence="1">
    <location>
        <begin position="353"/>
        <end position="378"/>
    </location>
</feature>
<evidence type="ECO:0000313" key="3">
    <source>
        <dbReference type="Proteomes" id="UP000308730"/>
    </source>
</evidence>